<organism evidence="7 8">
    <name type="scientific">Paenibacillus chitinolyticus</name>
    <dbReference type="NCBI Taxonomy" id="79263"/>
    <lineage>
        <taxon>Bacteria</taxon>
        <taxon>Bacillati</taxon>
        <taxon>Bacillota</taxon>
        <taxon>Bacilli</taxon>
        <taxon>Bacillales</taxon>
        <taxon>Paenibacillaceae</taxon>
        <taxon>Paenibacillus</taxon>
    </lineage>
</organism>
<keyword evidence="3" id="KW-0010">Activator</keyword>
<keyword evidence="1" id="KW-0805">Transcription regulation</keyword>
<evidence type="ECO:0000256" key="4">
    <source>
        <dbReference type="ARBA" id="ARBA00023163"/>
    </source>
</evidence>
<dbReference type="GO" id="GO:0003700">
    <property type="term" value="F:DNA-binding transcription factor activity"/>
    <property type="evidence" value="ECO:0007669"/>
    <property type="project" value="InterPro"/>
</dbReference>
<evidence type="ECO:0000256" key="3">
    <source>
        <dbReference type="ARBA" id="ARBA00023159"/>
    </source>
</evidence>
<proteinExistence type="predicted"/>
<keyword evidence="4" id="KW-0804">Transcription</keyword>
<evidence type="ECO:0000256" key="2">
    <source>
        <dbReference type="ARBA" id="ARBA00023125"/>
    </source>
</evidence>
<sequence length="286" mass="32478">MLKPFHSVSVNPHNGKGELFVLFAGYGQTAPCHEVGPQMLDYYLIHTVESGKGRFSCLGKEYELGPGDTFVIFPGEVVTYASDKRDPWRYRWIGFKGTSADDLLIRLGITAQRPVVHAEGLPRLPVFLRRAERALREAGPACDLQAEGELRLLLAKLASHADVPSRRGEETDAGRQQIDRAVRWLQLQYAQPVTIEQLAQHMGYHRTYLSKLFRQHTGLTPTQFLLKIRMERAKLLMTEGSTIEQIAYSVGFSDPLYFSKQFKKWFGCTPSEYRGKHGRLAYDCSR</sequence>
<dbReference type="EMBL" id="JAMDMJ010000004">
    <property type="protein sequence ID" value="MCY9595057.1"/>
    <property type="molecule type" value="Genomic_DNA"/>
</dbReference>
<dbReference type="SUPFAM" id="SSF46689">
    <property type="entry name" value="Homeodomain-like"/>
    <property type="match status" value="2"/>
</dbReference>
<dbReference type="PROSITE" id="PS00041">
    <property type="entry name" value="HTH_ARAC_FAMILY_1"/>
    <property type="match status" value="1"/>
</dbReference>
<feature type="domain" description="HTH araC/xylS-type" evidence="5">
    <location>
        <begin position="179"/>
        <end position="276"/>
    </location>
</feature>
<dbReference type="EMBL" id="CP026520">
    <property type="protein sequence ID" value="QAV17923.1"/>
    <property type="molecule type" value="Genomic_DNA"/>
</dbReference>
<dbReference type="AlphaFoldDB" id="A0A410WU93"/>
<evidence type="ECO:0000313" key="8">
    <source>
        <dbReference type="Proteomes" id="UP000288943"/>
    </source>
</evidence>
<dbReference type="SMART" id="SM00342">
    <property type="entry name" value="HTH_ARAC"/>
    <property type="match status" value="1"/>
</dbReference>
<dbReference type="Pfam" id="PF12833">
    <property type="entry name" value="HTH_18"/>
    <property type="match status" value="1"/>
</dbReference>
<dbReference type="InterPro" id="IPR037923">
    <property type="entry name" value="HTH-like"/>
</dbReference>
<dbReference type="InterPro" id="IPR018062">
    <property type="entry name" value="HTH_AraC-typ_CS"/>
</dbReference>
<dbReference type="GeneID" id="95375079"/>
<protein>
    <submittedName>
        <fullName evidence="7">AraC family transcriptional regulator</fullName>
    </submittedName>
</protein>
<dbReference type="Gene3D" id="2.60.120.280">
    <property type="entry name" value="Regulatory protein AraC"/>
    <property type="match status" value="1"/>
</dbReference>
<dbReference type="CDD" id="cd06986">
    <property type="entry name" value="cupin_MmsR-like_N"/>
    <property type="match status" value="1"/>
</dbReference>
<reference evidence="7 8" key="1">
    <citation type="submission" date="2018-01" db="EMBL/GenBank/DDBJ databases">
        <title>The whole genome sequencing and assembly of Paenibacillus chitinolyticus KCCM 41400 strain.</title>
        <authorList>
            <person name="Kim J.-Y."/>
            <person name="Park M.-K."/>
            <person name="Lee Y.-J."/>
            <person name="Yi H."/>
            <person name="Bahn Y.-S."/>
            <person name="Kim J.F."/>
            <person name="Lee D.-W."/>
        </authorList>
    </citation>
    <scope>NUCLEOTIDE SEQUENCE [LARGE SCALE GENOMIC DNA]</scope>
    <source>
        <strain evidence="7 8">KCCM 41400</strain>
    </source>
</reference>
<evidence type="ECO:0000313" key="7">
    <source>
        <dbReference type="EMBL" id="QAV17923.1"/>
    </source>
</evidence>
<dbReference type="PRINTS" id="PR00032">
    <property type="entry name" value="HTHARAC"/>
</dbReference>
<dbReference type="Pfam" id="PF02311">
    <property type="entry name" value="AraC_binding"/>
    <property type="match status" value="1"/>
</dbReference>
<dbReference type="PROSITE" id="PS01124">
    <property type="entry name" value="HTH_ARAC_FAMILY_2"/>
    <property type="match status" value="1"/>
</dbReference>
<dbReference type="InterPro" id="IPR050204">
    <property type="entry name" value="AraC_XylS_family_regulators"/>
</dbReference>
<dbReference type="SUPFAM" id="SSF51215">
    <property type="entry name" value="Regulatory protein AraC"/>
    <property type="match status" value="1"/>
</dbReference>
<evidence type="ECO:0000313" key="9">
    <source>
        <dbReference type="Proteomes" id="UP001527202"/>
    </source>
</evidence>
<dbReference type="KEGG" id="pchi:PC41400_09695"/>
<accession>A0A410WU93</accession>
<dbReference type="Proteomes" id="UP001527202">
    <property type="component" value="Unassembled WGS sequence"/>
</dbReference>
<dbReference type="Proteomes" id="UP000288943">
    <property type="component" value="Chromosome"/>
</dbReference>
<keyword evidence="9" id="KW-1185">Reference proteome</keyword>
<evidence type="ECO:0000256" key="1">
    <source>
        <dbReference type="ARBA" id="ARBA00023015"/>
    </source>
</evidence>
<name>A0A410WU93_9BACL</name>
<evidence type="ECO:0000259" key="5">
    <source>
        <dbReference type="PROSITE" id="PS01124"/>
    </source>
</evidence>
<dbReference type="GO" id="GO:0043565">
    <property type="term" value="F:sequence-specific DNA binding"/>
    <property type="evidence" value="ECO:0007669"/>
    <property type="project" value="InterPro"/>
</dbReference>
<dbReference type="InterPro" id="IPR018060">
    <property type="entry name" value="HTH_AraC"/>
</dbReference>
<dbReference type="InterPro" id="IPR009057">
    <property type="entry name" value="Homeodomain-like_sf"/>
</dbReference>
<gene>
    <name evidence="6" type="ORF">M5X16_04610</name>
    <name evidence="7" type="ORF">PC41400_09695</name>
</gene>
<dbReference type="PANTHER" id="PTHR46796">
    <property type="entry name" value="HTH-TYPE TRANSCRIPTIONAL ACTIVATOR RHAS-RELATED"/>
    <property type="match status" value="1"/>
</dbReference>
<reference evidence="6 9" key="2">
    <citation type="submission" date="2022-05" db="EMBL/GenBank/DDBJ databases">
        <title>Genome Sequencing of Bee-Associated Microbes.</title>
        <authorList>
            <person name="Dunlap C."/>
        </authorList>
    </citation>
    <scope>NUCLEOTIDE SEQUENCE [LARGE SCALE GENOMIC DNA]</scope>
    <source>
        <strain evidence="6 9">NRRL B-23120</strain>
    </source>
</reference>
<dbReference type="InterPro" id="IPR003313">
    <property type="entry name" value="AraC-bd"/>
</dbReference>
<dbReference type="Gene3D" id="1.10.10.60">
    <property type="entry name" value="Homeodomain-like"/>
    <property type="match status" value="2"/>
</dbReference>
<dbReference type="RefSeq" id="WP_042230946.1">
    <property type="nucleotide sequence ID" value="NZ_CP026520.1"/>
</dbReference>
<dbReference type="OrthoDB" id="9813413at2"/>
<keyword evidence="2" id="KW-0238">DNA-binding</keyword>
<evidence type="ECO:0000313" key="6">
    <source>
        <dbReference type="EMBL" id="MCY9595057.1"/>
    </source>
</evidence>
<dbReference type="InterPro" id="IPR020449">
    <property type="entry name" value="Tscrpt_reg_AraC-type_HTH"/>
</dbReference>